<organism evidence="20 21">
    <name type="scientific">Stutzerimonas frequens</name>
    <dbReference type="NCBI Taxonomy" id="2968969"/>
    <lineage>
        <taxon>Bacteria</taxon>
        <taxon>Pseudomonadati</taxon>
        <taxon>Pseudomonadota</taxon>
        <taxon>Gammaproteobacteria</taxon>
        <taxon>Pseudomonadales</taxon>
        <taxon>Pseudomonadaceae</taxon>
        <taxon>Stutzerimonas</taxon>
    </lineage>
</organism>
<keyword evidence="6 17" id="KW-0812">Transmembrane</keyword>
<dbReference type="Gene3D" id="2.60.40.420">
    <property type="entry name" value="Cupredoxins - blue copper proteins"/>
    <property type="match status" value="1"/>
</dbReference>
<dbReference type="EMBL" id="CP113257">
    <property type="protein sequence ID" value="WAE52998.1"/>
    <property type="molecule type" value="Genomic_DNA"/>
</dbReference>
<dbReference type="RefSeq" id="WP_267931898.1">
    <property type="nucleotide sequence ID" value="NZ_CP113257.1"/>
</dbReference>
<dbReference type="InterPro" id="IPR034236">
    <property type="entry name" value="CuRO_CcO_Caa3_II"/>
</dbReference>
<evidence type="ECO:0000256" key="4">
    <source>
        <dbReference type="ARBA" id="ARBA00022617"/>
    </source>
</evidence>
<dbReference type="PANTHER" id="PTHR22888">
    <property type="entry name" value="CYTOCHROME C OXIDASE, SUBUNIT II"/>
    <property type="match status" value="1"/>
</dbReference>
<evidence type="ECO:0000256" key="3">
    <source>
        <dbReference type="ARBA" id="ARBA00022448"/>
    </source>
</evidence>
<dbReference type="InterPro" id="IPR036909">
    <property type="entry name" value="Cyt_c-like_dom_sf"/>
</dbReference>
<evidence type="ECO:0000256" key="11">
    <source>
        <dbReference type="ARBA" id="ARBA00023008"/>
    </source>
</evidence>
<dbReference type="SUPFAM" id="SSF49503">
    <property type="entry name" value="Cupredoxins"/>
    <property type="match status" value="1"/>
</dbReference>
<evidence type="ECO:0000256" key="8">
    <source>
        <dbReference type="ARBA" id="ARBA00022982"/>
    </source>
</evidence>
<dbReference type="GO" id="GO:0016491">
    <property type="term" value="F:oxidoreductase activity"/>
    <property type="evidence" value="ECO:0007669"/>
    <property type="project" value="InterPro"/>
</dbReference>
<evidence type="ECO:0000256" key="15">
    <source>
        <dbReference type="ARBA" id="ARBA00047816"/>
    </source>
</evidence>
<comment type="subcellular location">
    <subcellularLocation>
        <location evidence="1">Membrane</location>
        <topology evidence="1">Multi-pass membrane protein</topology>
    </subcellularLocation>
</comment>
<dbReference type="CDD" id="cd04213">
    <property type="entry name" value="CuRO_CcO_Caa3_II"/>
    <property type="match status" value="1"/>
</dbReference>
<keyword evidence="9 17" id="KW-1133">Transmembrane helix</keyword>
<evidence type="ECO:0000313" key="20">
    <source>
        <dbReference type="EMBL" id="WAE52998.1"/>
    </source>
</evidence>
<evidence type="ECO:0000259" key="19">
    <source>
        <dbReference type="PROSITE" id="PS51007"/>
    </source>
</evidence>
<keyword evidence="8" id="KW-0249">Electron transport</keyword>
<feature type="transmembrane region" description="Helical" evidence="17">
    <location>
        <begin position="64"/>
        <end position="87"/>
    </location>
</feature>
<dbReference type="InterPro" id="IPR014222">
    <property type="entry name" value="Cyt_c_oxidase_su2"/>
</dbReference>
<accession>A0AA47E2L5</accession>
<evidence type="ECO:0000256" key="14">
    <source>
        <dbReference type="ARBA" id="ARBA00031399"/>
    </source>
</evidence>
<keyword evidence="4 16" id="KW-0349">Heme</keyword>
<name>A0AA47E2L5_9GAMM</name>
<keyword evidence="11" id="KW-0186">Copper</keyword>
<dbReference type="PANTHER" id="PTHR22888:SF9">
    <property type="entry name" value="CYTOCHROME C OXIDASE SUBUNIT 2"/>
    <property type="match status" value="1"/>
</dbReference>
<evidence type="ECO:0000256" key="12">
    <source>
        <dbReference type="ARBA" id="ARBA00023136"/>
    </source>
</evidence>
<dbReference type="GO" id="GO:0016020">
    <property type="term" value="C:membrane"/>
    <property type="evidence" value="ECO:0007669"/>
    <property type="project" value="UniProtKB-SubCell"/>
</dbReference>
<dbReference type="Proteomes" id="UP001164632">
    <property type="component" value="Chromosome"/>
</dbReference>
<reference evidence="20" key="1">
    <citation type="submission" date="2022-11" db="EMBL/GenBank/DDBJ databases">
        <title>Genomic of Pseudomonas TF18.</title>
        <authorList>
            <person name="Liu T."/>
        </authorList>
    </citation>
    <scope>NUCLEOTIDE SEQUENCE</scope>
    <source>
        <strain evidence="20">TF18</strain>
    </source>
</reference>
<comment type="function">
    <text evidence="13">Subunits I and II form the functional core of the enzyme complex. Electrons originating in cytochrome c are transferred via heme a and Cu(A) to the binuclear center formed by heme a3 and Cu(B).</text>
</comment>
<dbReference type="GO" id="GO:0004129">
    <property type="term" value="F:cytochrome-c oxidase activity"/>
    <property type="evidence" value="ECO:0007669"/>
    <property type="project" value="UniProtKB-EC"/>
</dbReference>
<evidence type="ECO:0000256" key="10">
    <source>
        <dbReference type="ARBA" id="ARBA00023004"/>
    </source>
</evidence>
<dbReference type="InterPro" id="IPR008972">
    <property type="entry name" value="Cupredoxin"/>
</dbReference>
<dbReference type="Pfam" id="PF00116">
    <property type="entry name" value="COX2"/>
    <property type="match status" value="1"/>
</dbReference>
<dbReference type="InterPro" id="IPR002429">
    <property type="entry name" value="CcO_II-like_C"/>
</dbReference>
<evidence type="ECO:0000256" key="16">
    <source>
        <dbReference type="PROSITE-ProRule" id="PRU00433"/>
    </source>
</evidence>
<dbReference type="GO" id="GO:0042773">
    <property type="term" value="P:ATP synthesis coupled electron transport"/>
    <property type="evidence" value="ECO:0007669"/>
    <property type="project" value="TreeGrafter"/>
</dbReference>
<keyword evidence="3" id="KW-0813">Transport</keyword>
<comment type="catalytic activity">
    <reaction evidence="15">
        <text>4 Fe(II)-[cytochrome c] + O2 + 8 H(+)(in) = 4 Fe(III)-[cytochrome c] + 2 H2O + 4 H(+)(out)</text>
        <dbReference type="Rhea" id="RHEA:11436"/>
        <dbReference type="Rhea" id="RHEA-COMP:10350"/>
        <dbReference type="Rhea" id="RHEA-COMP:14399"/>
        <dbReference type="ChEBI" id="CHEBI:15377"/>
        <dbReference type="ChEBI" id="CHEBI:15378"/>
        <dbReference type="ChEBI" id="CHEBI:15379"/>
        <dbReference type="ChEBI" id="CHEBI:29033"/>
        <dbReference type="ChEBI" id="CHEBI:29034"/>
        <dbReference type="EC" id="7.1.1.9"/>
    </reaction>
</comment>
<evidence type="ECO:0000256" key="6">
    <source>
        <dbReference type="ARBA" id="ARBA00022692"/>
    </source>
</evidence>
<dbReference type="PROSITE" id="PS00078">
    <property type="entry name" value="COX2"/>
    <property type="match status" value="1"/>
</dbReference>
<keyword evidence="5" id="KW-0679">Respiratory chain</keyword>
<evidence type="ECO:0000259" key="18">
    <source>
        <dbReference type="PROSITE" id="PS50857"/>
    </source>
</evidence>
<evidence type="ECO:0000256" key="2">
    <source>
        <dbReference type="ARBA" id="ARBA00007866"/>
    </source>
</evidence>
<dbReference type="InterPro" id="IPR045187">
    <property type="entry name" value="CcO_II"/>
</dbReference>
<evidence type="ECO:0000256" key="7">
    <source>
        <dbReference type="ARBA" id="ARBA00022723"/>
    </source>
</evidence>
<evidence type="ECO:0000256" key="17">
    <source>
        <dbReference type="SAM" id="Phobius"/>
    </source>
</evidence>
<keyword evidence="7 16" id="KW-0479">Metal-binding</keyword>
<dbReference type="GO" id="GO:0005507">
    <property type="term" value="F:copper ion binding"/>
    <property type="evidence" value="ECO:0007669"/>
    <property type="project" value="InterPro"/>
</dbReference>
<dbReference type="NCBIfam" id="TIGR02866">
    <property type="entry name" value="CoxB"/>
    <property type="match status" value="1"/>
</dbReference>
<evidence type="ECO:0000313" key="21">
    <source>
        <dbReference type="Proteomes" id="UP001164632"/>
    </source>
</evidence>
<feature type="domain" description="Cytochrome c" evidence="19">
    <location>
        <begin position="227"/>
        <end position="319"/>
    </location>
</feature>
<proteinExistence type="inferred from homology"/>
<comment type="similarity">
    <text evidence="2">Belongs to the cytochrome c oxidase subunit 2 family.</text>
</comment>
<sequence>MAALGLCSACGGPQSSLRPAGIEAARVAELFWWMTAIGLLIWALVIGLALYVTRLRPAEHNVRASRWLIIGGGAVFPTLVLGALLTYSLSLMSELRPAGSEPAARIEVAGEQWWWRVRYLTANGEAVELANEIRLPVGERALFRLSSPDVIHSFWIPALGGKLDMIPGRVNELVLEPTETGVYRGACAEYCGTSHALMNFQVVVMEPQAYAAWLAHQAAPAAPPRGAVAERGQRAFLANGCGACHAIRGTPADGRVGPDLTHVGSRLGLGADVLPNTPEAFVRWIGHTDRVKPNVKMPAFGMLPEDELAALATYLGELE</sequence>
<evidence type="ECO:0000256" key="1">
    <source>
        <dbReference type="ARBA" id="ARBA00004141"/>
    </source>
</evidence>
<protein>
    <recommendedName>
        <fullName evidence="14">Cytochrome aa3 subunit 2</fullName>
    </recommendedName>
</protein>
<evidence type="ECO:0000256" key="9">
    <source>
        <dbReference type="ARBA" id="ARBA00022989"/>
    </source>
</evidence>
<dbReference type="AlphaFoldDB" id="A0AA47E2L5"/>
<dbReference type="InterPro" id="IPR009056">
    <property type="entry name" value="Cyt_c-like_dom"/>
</dbReference>
<dbReference type="PROSITE" id="PS50857">
    <property type="entry name" value="COX2_CUA"/>
    <property type="match status" value="1"/>
</dbReference>
<keyword evidence="12 17" id="KW-0472">Membrane</keyword>
<evidence type="ECO:0000256" key="13">
    <source>
        <dbReference type="ARBA" id="ARBA00024688"/>
    </source>
</evidence>
<feature type="domain" description="Cytochrome oxidase subunit II copper A binding" evidence="18">
    <location>
        <begin position="101"/>
        <end position="216"/>
    </location>
</feature>
<dbReference type="SUPFAM" id="SSF46626">
    <property type="entry name" value="Cytochrome c"/>
    <property type="match status" value="1"/>
</dbReference>
<dbReference type="GO" id="GO:0020037">
    <property type="term" value="F:heme binding"/>
    <property type="evidence" value="ECO:0007669"/>
    <property type="project" value="InterPro"/>
</dbReference>
<gene>
    <name evidence="20" type="primary">coxB</name>
    <name evidence="20" type="ORF">OSV15_02040</name>
</gene>
<evidence type="ECO:0000256" key="5">
    <source>
        <dbReference type="ARBA" id="ARBA00022660"/>
    </source>
</evidence>
<dbReference type="Pfam" id="PF00034">
    <property type="entry name" value="Cytochrom_C"/>
    <property type="match status" value="1"/>
</dbReference>
<dbReference type="PROSITE" id="PS51007">
    <property type="entry name" value="CYTC"/>
    <property type="match status" value="1"/>
</dbReference>
<keyword evidence="10 16" id="KW-0408">Iron</keyword>
<feature type="transmembrane region" description="Helical" evidence="17">
    <location>
        <begin position="30"/>
        <end position="52"/>
    </location>
</feature>
<dbReference type="InterPro" id="IPR001505">
    <property type="entry name" value="Copper_CuA"/>
</dbReference>